<evidence type="ECO:0000313" key="4">
    <source>
        <dbReference type="Proteomes" id="UP001217582"/>
    </source>
</evidence>
<evidence type="ECO:0000313" key="3">
    <source>
        <dbReference type="EMBL" id="WFD15117.1"/>
    </source>
</evidence>
<dbReference type="Proteomes" id="UP001217582">
    <property type="component" value="Chromosome 2"/>
</dbReference>
<keyword evidence="2" id="KW-0732">Signal</keyword>
<organism evidence="3 4">
    <name type="scientific">Malassezia arunalokei</name>
    <dbReference type="NCBI Taxonomy" id="1514897"/>
    <lineage>
        <taxon>Eukaryota</taxon>
        <taxon>Fungi</taxon>
        <taxon>Dikarya</taxon>
        <taxon>Basidiomycota</taxon>
        <taxon>Ustilaginomycotina</taxon>
        <taxon>Malasseziomycetes</taxon>
        <taxon>Malasseziales</taxon>
        <taxon>Malasseziaceae</taxon>
        <taxon>Malassezia</taxon>
    </lineage>
</organism>
<dbReference type="AlphaFoldDB" id="A0AAJ5YY54"/>
<sequence>MLTSVLYWQRHRLWGLLPEFTRVRLLSWRRQYVPLEVFDWHSATRAGLSSTLFDIEANIRDGDTRAGLDEAGMQQLHHIMEQQGISFDEARLQRHHQLLQQNRIDPQTGIPLDAKAITRL</sequence>
<dbReference type="Pfam" id="PF09435">
    <property type="entry name" value="DUF2015"/>
    <property type="match status" value="1"/>
</dbReference>
<comment type="similarity">
    <text evidence="1">Belongs to the UPF0357 family.</text>
</comment>
<reference evidence="3 4" key="1">
    <citation type="submission" date="2023-03" db="EMBL/GenBank/DDBJ databases">
        <title>Mating type loci evolution in Malassezia.</title>
        <authorList>
            <person name="Coelho M.A."/>
        </authorList>
    </citation>
    <scope>NUCLEOTIDE SEQUENCE [LARGE SCALE GENOMIC DNA]</scope>
    <source>
        <strain evidence="3 4">CBS 13387</strain>
    </source>
</reference>
<gene>
    <name evidence="3" type="ORF">MARU1_001132</name>
</gene>
<dbReference type="PANTHER" id="PTHR28023:SF1">
    <property type="entry name" value="UPF0357 PROTEIN YCL012C"/>
    <property type="match status" value="1"/>
</dbReference>
<dbReference type="EMBL" id="CP119917">
    <property type="protein sequence ID" value="WFD15117.1"/>
    <property type="molecule type" value="Genomic_DNA"/>
</dbReference>
<accession>A0AAJ5YY54</accession>
<proteinExistence type="inferred from homology"/>
<evidence type="ECO:0000256" key="1">
    <source>
        <dbReference type="ARBA" id="ARBA00008325"/>
    </source>
</evidence>
<evidence type="ECO:0000256" key="2">
    <source>
        <dbReference type="ARBA" id="ARBA00022729"/>
    </source>
</evidence>
<keyword evidence="4" id="KW-1185">Reference proteome</keyword>
<dbReference type="PANTHER" id="PTHR28023">
    <property type="entry name" value="UPF0357 PROTEIN YCL012C"/>
    <property type="match status" value="1"/>
</dbReference>
<protein>
    <submittedName>
        <fullName evidence="3">Uncharacterized protein</fullName>
    </submittedName>
</protein>
<name>A0AAJ5YY54_9BASI</name>
<dbReference type="InterPro" id="IPR018559">
    <property type="entry name" value="DUF2015"/>
</dbReference>